<dbReference type="Proteomes" id="UP000265703">
    <property type="component" value="Unassembled WGS sequence"/>
</dbReference>
<evidence type="ECO:0000313" key="2">
    <source>
        <dbReference type="Proteomes" id="UP000265703"/>
    </source>
</evidence>
<dbReference type="AlphaFoldDB" id="A0A397S6I2"/>
<evidence type="ECO:0000313" key="1">
    <source>
        <dbReference type="EMBL" id="RIA81102.1"/>
    </source>
</evidence>
<organism evidence="1 2">
    <name type="scientific">Glomus cerebriforme</name>
    <dbReference type="NCBI Taxonomy" id="658196"/>
    <lineage>
        <taxon>Eukaryota</taxon>
        <taxon>Fungi</taxon>
        <taxon>Fungi incertae sedis</taxon>
        <taxon>Mucoromycota</taxon>
        <taxon>Glomeromycotina</taxon>
        <taxon>Glomeromycetes</taxon>
        <taxon>Glomerales</taxon>
        <taxon>Glomeraceae</taxon>
        <taxon>Glomus</taxon>
    </lineage>
</organism>
<accession>A0A397S6I2</accession>
<comment type="caution">
    <text evidence="1">The sequence shown here is derived from an EMBL/GenBank/DDBJ whole genome shotgun (WGS) entry which is preliminary data.</text>
</comment>
<dbReference type="OrthoDB" id="2472314at2759"/>
<sequence length="241" mass="28414">MDLLSEYLGRNSFDPTPKLKSSPIPITFVSFNLVDDKCFYCGEGYSYGFLYDQKFCKKCLSRYISDITDIHTYLDVYLDEGFYMECDECDKQEISGTKEPQKNIKNCCTNCLKFLLFKQIPYNPYFSVNKNCELCGKLLYKFVIDKSEFILCSDCYRISFEWIESTLTKKLIPIIYLPCWDNYNYCEVCSSKLKFTSDCQKYCMYCHIFYTGCRYCLTTNVIFGLMNQSQCKKYLTSKILK</sequence>
<dbReference type="EMBL" id="QKYT01000846">
    <property type="protein sequence ID" value="RIA81102.1"/>
    <property type="molecule type" value="Genomic_DNA"/>
</dbReference>
<gene>
    <name evidence="1" type="ORF">C1645_881781</name>
</gene>
<protein>
    <submittedName>
        <fullName evidence="1">Uncharacterized protein</fullName>
    </submittedName>
</protein>
<name>A0A397S6I2_9GLOM</name>
<reference evidence="1 2" key="1">
    <citation type="submission" date="2018-06" db="EMBL/GenBank/DDBJ databases">
        <title>Comparative genomics reveals the genomic features of Rhizophagus irregularis, R. cerebriforme, R. diaphanum and Gigaspora rosea, and their symbiotic lifestyle signature.</title>
        <authorList>
            <person name="Morin E."/>
            <person name="San Clemente H."/>
            <person name="Chen E.C.H."/>
            <person name="De La Providencia I."/>
            <person name="Hainaut M."/>
            <person name="Kuo A."/>
            <person name="Kohler A."/>
            <person name="Murat C."/>
            <person name="Tang N."/>
            <person name="Roy S."/>
            <person name="Loubradou J."/>
            <person name="Henrissat B."/>
            <person name="Grigoriev I.V."/>
            <person name="Corradi N."/>
            <person name="Roux C."/>
            <person name="Martin F.M."/>
        </authorList>
    </citation>
    <scope>NUCLEOTIDE SEQUENCE [LARGE SCALE GENOMIC DNA]</scope>
    <source>
        <strain evidence="1 2">DAOM 227022</strain>
    </source>
</reference>
<proteinExistence type="predicted"/>
<keyword evidence="2" id="KW-1185">Reference proteome</keyword>